<dbReference type="OrthoDB" id="9881at2157"/>
<dbReference type="PANTHER" id="PTHR24305:SF166">
    <property type="entry name" value="CYTOCHROME P450 12A4, MITOCHONDRIAL-RELATED"/>
    <property type="match status" value="1"/>
</dbReference>
<keyword evidence="3" id="KW-0479">Metal-binding</keyword>
<dbReference type="SUPFAM" id="SSF48264">
    <property type="entry name" value="Cytochrome P450"/>
    <property type="match status" value="1"/>
</dbReference>
<comment type="caution">
    <text evidence="4">The sequence shown here is derived from an EMBL/GenBank/DDBJ whole genome shotgun (WGS) entry which is preliminary data.</text>
</comment>
<dbReference type="InterPro" id="IPR001128">
    <property type="entry name" value="Cyt_P450"/>
</dbReference>
<dbReference type="Proteomes" id="UP000289691">
    <property type="component" value="Unassembled WGS sequence"/>
</dbReference>
<reference evidence="4 5" key="1">
    <citation type="submission" date="2019-01" db="EMBL/GenBank/DDBJ databases">
        <title>Halorientalis sp. F13-25 a new haloarchaeum isolated from hypersaline water.</title>
        <authorList>
            <person name="Ana D.-V."/>
            <person name="Cristina S.-P."/>
            <person name="Antonio V."/>
        </authorList>
    </citation>
    <scope>NUCLEOTIDE SEQUENCE [LARGE SCALE GENOMIC DNA]</scope>
    <source>
        <strain evidence="4 5">F13-25</strain>
    </source>
</reference>
<dbReference type="Pfam" id="PF00067">
    <property type="entry name" value="p450"/>
    <property type="match status" value="1"/>
</dbReference>
<protein>
    <submittedName>
        <fullName evidence="4">Cytochrome P450</fullName>
    </submittedName>
</protein>
<dbReference type="Gene3D" id="1.10.630.10">
    <property type="entry name" value="Cytochrome P450"/>
    <property type="match status" value="1"/>
</dbReference>
<evidence type="ECO:0000313" key="4">
    <source>
        <dbReference type="EMBL" id="RXK48672.1"/>
    </source>
</evidence>
<keyword evidence="3" id="KW-0408">Iron</keyword>
<keyword evidence="3" id="KW-0349">Heme</keyword>
<dbReference type="InterPro" id="IPR050121">
    <property type="entry name" value="Cytochrome_P450_monoxygenase"/>
</dbReference>
<evidence type="ECO:0000256" key="1">
    <source>
        <dbReference type="ARBA" id="ARBA00001971"/>
    </source>
</evidence>
<dbReference type="PANTHER" id="PTHR24305">
    <property type="entry name" value="CYTOCHROME P450"/>
    <property type="match status" value="1"/>
</dbReference>
<comment type="cofactor">
    <cofactor evidence="1">
        <name>heme</name>
        <dbReference type="ChEBI" id="CHEBI:30413"/>
    </cofactor>
</comment>
<gene>
    <name evidence="4" type="ORF">EAF64_13445</name>
</gene>
<dbReference type="InterPro" id="IPR002401">
    <property type="entry name" value="Cyt_P450_E_grp-I"/>
</dbReference>
<dbReference type="GO" id="GO:0020037">
    <property type="term" value="F:heme binding"/>
    <property type="evidence" value="ECO:0007669"/>
    <property type="project" value="InterPro"/>
</dbReference>
<dbReference type="EMBL" id="RDFA01000004">
    <property type="protein sequence ID" value="RXK48672.1"/>
    <property type="molecule type" value="Genomic_DNA"/>
</dbReference>
<dbReference type="GO" id="GO:0016705">
    <property type="term" value="F:oxidoreductase activity, acting on paired donors, with incorporation or reduction of molecular oxygen"/>
    <property type="evidence" value="ECO:0007669"/>
    <property type="project" value="InterPro"/>
</dbReference>
<keyword evidence="3" id="KW-0503">Monooxygenase</keyword>
<dbReference type="PROSITE" id="PS00086">
    <property type="entry name" value="CYTOCHROME_P450"/>
    <property type="match status" value="1"/>
</dbReference>
<comment type="similarity">
    <text evidence="2 3">Belongs to the cytochrome P450 family.</text>
</comment>
<dbReference type="PRINTS" id="PR00463">
    <property type="entry name" value="EP450I"/>
</dbReference>
<evidence type="ECO:0000256" key="2">
    <source>
        <dbReference type="ARBA" id="ARBA00010617"/>
    </source>
</evidence>
<proteinExistence type="inferred from homology"/>
<evidence type="ECO:0000313" key="5">
    <source>
        <dbReference type="Proteomes" id="UP000289691"/>
    </source>
</evidence>
<keyword evidence="5" id="KW-1185">Reference proteome</keyword>
<evidence type="ECO:0000256" key="3">
    <source>
        <dbReference type="RuleBase" id="RU000461"/>
    </source>
</evidence>
<name>A0A498KUM9_9EURY</name>
<dbReference type="AlphaFoldDB" id="A0A498KUM9"/>
<organism evidence="4 5">
    <name type="scientific">Halorientalis pallida</name>
    <dbReference type="NCBI Taxonomy" id="2479928"/>
    <lineage>
        <taxon>Archaea</taxon>
        <taxon>Methanobacteriati</taxon>
        <taxon>Methanobacteriota</taxon>
        <taxon>Stenosarchaea group</taxon>
        <taxon>Halobacteria</taxon>
        <taxon>Halobacteriales</taxon>
        <taxon>Haloarculaceae</taxon>
        <taxon>Halorientalis</taxon>
    </lineage>
</organism>
<dbReference type="InterPro" id="IPR036396">
    <property type="entry name" value="Cyt_P450_sf"/>
</dbReference>
<dbReference type="PRINTS" id="PR00385">
    <property type="entry name" value="P450"/>
</dbReference>
<dbReference type="InterPro" id="IPR017972">
    <property type="entry name" value="Cyt_P450_CS"/>
</dbReference>
<keyword evidence="3" id="KW-0560">Oxidoreductase</keyword>
<dbReference type="GO" id="GO:0005506">
    <property type="term" value="F:iron ion binding"/>
    <property type="evidence" value="ECO:0007669"/>
    <property type="project" value="InterPro"/>
</dbReference>
<dbReference type="GO" id="GO:0004497">
    <property type="term" value="F:monooxygenase activity"/>
    <property type="evidence" value="ECO:0007669"/>
    <property type="project" value="UniProtKB-KW"/>
</dbReference>
<sequence length="446" mass="49517">MSDRVHTPPGPPVVGNVPKLTDDPLRFFVALQEAYGGRYPLVRLDPPVGQSFVVVLDAELVHEILGDRDRFARPALGPQEQRRQGLLSSDGLLWEQQRSVLQPEFVGGKLAEYADITADTVSETIDDWPHEGRLDLHEELSTLTMRVITQSLFSRDTDPEQARAVHEALGQLSDEVEPSATDVLLPDALQSGPSETFEEADAVIEGVASEFVEWHRDQSDPPADMLTALIEAQADPDVDLSENELVDEAVLFLTGGQETTALTITYAFYWLSKHPTMRDRVAAEAAAVLDGGEPTWADLSELSYTERVVRETLRLTPAVWNVTREVRHPTTLAGTELDAEDLLFMSTYAHHRDSRVWTDPLAFRPDRWDGEVSRSEDAYFPFGSGPRICIGQQIALTEAQFTLAHVLQHYDVTVEADELALQPSVTLRPTDPVHATVTERSTPVPE</sequence>
<accession>A0A498KUM9</accession>
<dbReference type="RefSeq" id="WP_129069509.1">
    <property type="nucleotide sequence ID" value="NZ_RDFA01000004.1"/>
</dbReference>